<comment type="caution">
    <text evidence="16">The sequence shown here is derived from an EMBL/GenBank/DDBJ whole genome shotgun (WGS) entry which is preliminary data.</text>
</comment>
<keyword evidence="7" id="KW-0653">Protein transport</keyword>
<dbReference type="GO" id="GO:0051028">
    <property type="term" value="P:mRNA transport"/>
    <property type="evidence" value="ECO:0007669"/>
    <property type="project" value="UniProtKB-KW"/>
</dbReference>
<dbReference type="OrthoDB" id="344345at2759"/>
<feature type="compositionally biased region" description="Polar residues" evidence="14">
    <location>
        <begin position="51"/>
        <end position="60"/>
    </location>
</feature>
<feature type="region of interest" description="Disordered" evidence="14">
    <location>
        <begin position="150"/>
        <end position="170"/>
    </location>
</feature>
<feature type="compositionally biased region" description="Low complexity" evidence="14">
    <location>
        <begin position="346"/>
        <end position="356"/>
    </location>
</feature>
<dbReference type="AlphaFoldDB" id="A0A4U0UD56"/>
<feature type="compositionally biased region" description="Polar residues" evidence="14">
    <location>
        <begin position="294"/>
        <end position="305"/>
    </location>
</feature>
<feature type="region of interest" description="Disordered" evidence="14">
    <location>
        <begin position="870"/>
        <end position="898"/>
    </location>
</feature>
<feature type="domain" description="Nucleoporin NSP1-like C-terminal" evidence="15">
    <location>
        <begin position="628"/>
        <end position="731"/>
    </location>
</feature>
<evidence type="ECO:0000256" key="5">
    <source>
        <dbReference type="ARBA" id="ARBA00022448"/>
    </source>
</evidence>
<dbReference type="InterPro" id="IPR026010">
    <property type="entry name" value="NSP1/NUP62"/>
</dbReference>
<feature type="compositionally biased region" description="Low complexity" evidence="14">
    <location>
        <begin position="443"/>
        <end position="459"/>
    </location>
</feature>
<feature type="compositionally biased region" description="Low complexity" evidence="14">
    <location>
        <begin position="261"/>
        <end position="273"/>
    </location>
</feature>
<evidence type="ECO:0000256" key="14">
    <source>
        <dbReference type="SAM" id="MobiDB-lite"/>
    </source>
</evidence>
<dbReference type="PANTHER" id="PTHR12084:SF0">
    <property type="entry name" value="NUCLEAR PORE GLYCOPROTEIN P62"/>
    <property type="match status" value="1"/>
</dbReference>
<evidence type="ECO:0000313" key="17">
    <source>
        <dbReference type="Proteomes" id="UP000310066"/>
    </source>
</evidence>
<evidence type="ECO:0000256" key="8">
    <source>
        <dbReference type="ARBA" id="ARBA00023010"/>
    </source>
</evidence>
<keyword evidence="9" id="KW-0906">Nuclear pore complex</keyword>
<proteinExistence type="inferred from homology"/>
<evidence type="ECO:0000256" key="7">
    <source>
        <dbReference type="ARBA" id="ARBA00022927"/>
    </source>
</evidence>
<feature type="region of interest" description="Disordered" evidence="14">
    <location>
        <begin position="783"/>
        <end position="805"/>
    </location>
</feature>
<evidence type="ECO:0000313" key="16">
    <source>
        <dbReference type="EMBL" id="TKA33428.1"/>
    </source>
</evidence>
<accession>A0A4U0UD56</accession>
<keyword evidence="6" id="KW-0509">mRNA transport</keyword>
<dbReference type="Proteomes" id="UP000310066">
    <property type="component" value="Unassembled WGS sequence"/>
</dbReference>
<evidence type="ECO:0000256" key="12">
    <source>
        <dbReference type="ARBA" id="ARBA00078941"/>
    </source>
</evidence>
<feature type="compositionally biased region" description="Polar residues" evidence="14">
    <location>
        <begin position="428"/>
        <end position="437"/>
    </location>
</feature>
<feature type="compositionally biased region" description="Basic residues" evidence="14">
    <location>
        <begin position="1"/>
        <end position="13"/>
    </location>
</feature>
<keyword evidence="10" id="KW-0539">Nucleus</keyword>
<feature type="compositionally biased region" description="Low complexity" evidence="14">
    <location>
        <begin position="505"/>
        <end position="523"/>
    </location>
</feature>
<dbReference type="GO" id="GO:0044613">
    <property type="term" value="C:nuclear pore central transport channel"/>
    <property type="evidence" value="ECO:0007669"/>
    <property type="project" value="TreeGrafter"/>
</dbReference>
<dbReference type="Gene3D" id="1.20.5.170">
    <property type="match status" value="1"/>
</dbReference>
<protein>
    <recommendedName>
        <fullName evidence="11">Nucleoporin NSP1</fullName>
    </recommendedName>
    <alternativeName>
        <fullName evidence="12">Nuclear pore protein NSP1</fullName>
    </alternativeName>
    <alternativeName>
        <fullName evidence="13">Nucleoskeletal-like protein</fullName>
    </alternativeName>
</protein>
<feature type="compositionally biased region" description="Polar residues" evidence="14">
    <location>
        <begin position="364"/>
        <end position="397"/>
    </location>
</feature>
<comment type="subcellular location">
    <subcellularLocation>
        <location evidence="1">Nucleus membrane</location>
        <topology evidence="1">Peripheral membrane protein</topology>
        <orientation evidence="1">Cytoplasmic side</orientation>
    </subcellularLocation>
    <subcellularLocation>
        <location evidence="3">Nucleus membrane</location>
        <topology evidence="3">Peripheral membrane protein</topology>
        <orientation evidence="3">Nucleoplasmic side</orientation>
    </subcellularLocation>
    <subcellularLocation>
        <location evidence="2">Nucleus</location>
        <location evidence="2">Nuclear pore complex</location>
    </subcellularLocation>
</comment>
<evidence type="ECO:0000256" key="6">
    <source>
        <dbReference type="ARBA" id="ARBA00022816"/>
    </source>
</evidence>
<feature type="compositionally biased region" description="Low complexity" evidence="14">
    <location>
        <begin position="398"/>
        <end position="408"/>
    </location>
</feature>
<dbReference type="GO" id="GO:0006405">
    <property type="term" value="P:RNA export from nucleus"/>
    <property type="evidence" value="ECO:0007669"/>
    <property type="project" value="TreeGrafter"/>
</dbReference>
<name>A0A4U0UD56_9PEZI</name>
<evidence type="ECO:0000256" key="11">
    <source>
        <dbReference type="ARBA" id="ARBA00068864"/>
    </source>
</evidence>
<feature type="compositionally biased region" description="Low complexity" evidence="14">
    <location>
        <begin position="565"/>
        <end position="576"/>
    </location>
</feature>
<evidence type="ECO:0000256" key="4">
    <source>
        <dbReference type="ARBA" id="ARBA00005911"/>
    </source>
</evidence>
<evidence type="ECO:0000259" key="15">
    <source>
        <dbReference type="Pfam" id="PF05064"/>
    </source>
</evidence>
<dbReference type="GO" id="GO:0031965">
    <property type="term" value="C:nuclear membrane"/>
    <property type="evidence" value="ECO:0007669"/>
    <property type="project" value="UniProtKB-SubCell"/>
</dbReference>
<dbReference type="GO" id="GO:0005543">
    <property type="term" value="F:phospholipid binding"/>
    <property type="evidence" value="ECO:0007669"/>
    <property type="project" value="TreeGrafter"/>
</dbReference>
<sequence length="1131" mass="115980">MVAHFHRRLRHMPPHPVGDGRTQARREADRDKAAAAEANNASNPNSDNDSGQPKASTPSKARSVLDSPEYYPQPTPDPNNLFYNLSEQSVDGVKVPSASDLLEQARRDVAAHAAAEEAAQVTTPYVQSAQVERLLRRGFAEPGQSVTMQNTGASLGFGQPPASSGGTVGGGATGTAAAGGGLFGSATPTSTAGSLFGNSTAQGLGGFGGKAPASTGAAQGMFGAPATSGGQQKPLFGAVTGGTGGLFSGNSTPTTSGFGGAAQAATTQQPSGGSLFGNMTTASPAATPGEQPKMTGTSLFGKSATTGGGLFGASPTQAQPAWGFGQTPTSNAGEQSKPAGAQSIFATAPTTSAAPSGQGLFGSMTPQANKTAQPSTTPAGNPPSSLFGTQANKQAENQQPATTQPAQQSAGLFQVPGAPASTTSSSSLFPAQGSSQPGFLPKTATQGQSSSAAPASTTSNLFGNNAAPASTTSLFSNLNQTPAATAAAPATTASSMFAGLGQSQNAPATSSAPPSATTNTSSNLFGGMNFPSSAASSSAPTQPATTTTAVPASAFSGFSLGNQTPSSGAAQPTAASAPPPAFGLNVQAPASNTTASSTTAPAATTTQPSVPAPSLFNRSTAAGPTTSTSGPAPPQQSRLASKTMDEILTTWSTSLATHQKTFQQLATCVSAWDRMLVENSGKISTLYGRCFQAERDCSEVERQLNGVEQGQIELEALLNRYEGEVDGMMDAAGLGDGGQGAGGVDGERERTYKTAEACSSRLTDMHHSLTDMIEEINSASLKLGSGSSQQQHQAQQYQGQTNGSSDPLADIVRVLNSHLAQLQAIDAGASDLQGRVFAAQKEAKGLGESSGRGQSWVEGLAKYRHGPVNPWSTVPPSPEPTPALHHPPGPRTPPARTQRFSPLFRRLPAEIRNKIYALAFLGGDAPRAQPEPEIQDLLSARPPTKALLLTCRRVYREARGVYVGAYRAYWRTTAFVVDERGELEYDFLPPFSGEDLGEVRELVFWTSVGLLCDGRVRDGFDGEGGGVMARLREMIGDAWGLCEGEVEFMRCSDGSWACLNVGFKALAAAGGGEEVQRFVLVPDGREGRNGDRGFVAGVDGGVAENAEVMAKRPYKSVQKWEVGALLDIEVA</sequence>
<dbReference type="STRING" id="329885.A0A4U0UD56"/>
<evidence type="ECO:0000256" key="10">
    <source>
        <dbReference type="ARBA" id="ARBA00023242"/>
    </source>
</evidence>
<dbReference type="Pfam" id="PF05064">
    <property type="entry name" value="Nsp1_C"/>
    <property type="match status" value="1"/>
</dbReference>
<evidence type="ECO:0000256" key="1">
    <source>
        <dbReference type="ARBA" id="ARBA00004335"/>
    </source>
</evidence>
<feature type="region of interest" description="Disordered" evidence="14">
    <location>
        <begin position="244"/>
        <end position="473"/>
    </location>
</feature>
<dbReference type="FunFam" id="1.20.5.170:FF:000040">
    <property type="entry name" value="Nuclear pore glycoprotein p62"/>
    <property type="match status" value="1"/>
</dbReference>
<evidence type="ECO:0000256" key="13">
    <source>
        <dbReference type="ARBA" id="ARBA00081079"/>
    </source>
</evidence>
<keyword evidence="8" id="KW-0811">Translocation</keyword>
<organism evidence="16 17">
    <name type="scientific">Friedmanniomyces endolithicus</name>
    <dbReference type="NCBI Taxonomy" id="329885"/>
    <lineage>
        <taxon>Eukaryota</taxon>
        <taxon>Fungi</taxon>
        <taxon>Dikarya</taxon>
        <taxon>Ascomycota</taxon>
        <taxon>Pezizomycotina</taxon>
        <taxon>Dothideomycetes</taxon>
        <taxon>Dothideomycetidae</taxon>
        <taxon>Mycosphaerellales</taxon>
        <taxon>Teratosphaeriaceae</taxon>
        <taxon>Friedmanniomyces</taxon>
    </lineage>
</organism>
<gene>
    <name evidence="16" type="ORF">B0A54_14125</name>
</gene>
<comment type="similarity">
    <text evidence="4">Belongs to the nucleoporin NSP1/NUP62 family.</text>
</comment>
<reference evidence="16 17" key="1">
    <citation type="submission" date="2017-03" db="EMBL/GenBank/DDBJ databases">
        <title>Genomes of endolithic fungi from Antarctica.</title>
        <authorList>
            <person name="Coleine C."/>
            <person name="Masonjones S."/>
            <person name="Stajich J.E."/>
        </authorList>
    </citation>
    <scope>NUCLEOTIDE SEQUENCE [LARGE SCALE GENOMIC DNA]</scope>
    <source>
        <strain evidence="16 17">CCFEE 5311</strain>
    </source>
</reference>
<feature type="compositionally biased region" description="Pro residues" evidence="14">
    <location>
        <begin position="873"/>
        <end position="893"/>
    </location>
</feature>
<dbReference type="GO" id="GO:0006606">
    <property type="term" value="P:protein import into nucleus"/>
    <property type="evidence" value="ECO:0007669"/>
    <property type="project" value="TreeGrafter"/>
</dbReference>
<dbReference type="InterPro" id="IPR007758">
    <property type="entry name" value="Nucleoporin_NSP1_C"/>
</dbReference>
<evidence type="ECO:0000256" key="2">
    <source>
        <dbReference type="ARBA" id="ARBA00004567"/>
    </source>
</evidence>
<evidence type="ECO:0000256" key="3">
    <source>
        <dbReference type="ARBA" id="ARBA00004620"/>
    </source>
</evidence>
<feature type="region of interest" description="Disordered" evidence="14">
    <location>
        <begin position="498"/>
        <end position="528"/>
    </location>
</feature>
<feature type="region of interest" description="Disordered" evidence="14">
    <location>
        <begin position="561"/>
        <end position="639"/>
    </location>
</feature>
<keyword evidence="5" id="KW-0813">Transport</keyword>
<dbReference type="PANTHER" id="PTHR12084">
    <property type="entry name" value="NUCLEAR PORE GLYCOPROTEIN P62-RELATED"/>
    <property type="match status" value="1"/>
</dbReference>
<dbReference type="GO" id="GO:0017056">
    <property type="term" value="F:structural constituent of nuclear pore"/>
    <property type="evidence" value="ECO:0007669"/>
    <property type="project" value="InterPro"/>
</dbReference>
<feature type="compositionally biased region" description="Low complexity" evidence="14">
    <location>
        <begin position="588"/>
        <end position="630"/>
    </location>
</feature>
<evidence type="ECO:0000256" key="9">
    <source>
        <dbReference type="ARBA" id="ARBA00023132"/>
    </source>
</evidence>
<feature type="compositionally biased region" description="Basic and acidic residues" evidence="14">
    <location>
        <begin position="22"/>
        <end position="34"/>
    </location>
</feature>
<feature type="region of interest" description="Disordered" evidence="14">
    <location>
        <begin position="1"/>
        <end position="83"/>
    </location>
</feature>
<feature type="compositionally biased region" description="Low complexity" evidence="14">
    <location>
        <begin position="784"/>
        <end position="804"/>
    </location>
</feature>
<dbReference type="EMBL" id="NAJP01000086">
    <property type="protein sequence ID" value="TKA33428.1"/>
    <property type="molecule type" value="Genomic_DNA"/>
</dbReference>
<feature type="compositionally biased region" description="Polar residues" evidence="14">
    <location>
        <begin position="460"/>
        <end position="473"/>
    </location>
</feature>
<feature type="compositionally biased region" description="Low complexity" evidence="14">
    <location>
        <begin position="35"/>
        <end position="50"/>
    </location>
</feature>